<proteinExistence type="predicted"/>
<gene>
    <name evidence="1" type="ORF">NQZ67_15170</name>
</gene>
<protein>
    <submittedName>
        <fullName evidence="1">Uncharacterized protein</fullName>
    </submittedName>
</protein>
<accession>A0A9X2MQW9</accession>
<evidence type="ECO:0000313" key="1">
    <source>
        <dbReference type="EMBL" id="MCR2805226.1"/>
    </source>
</evidence>
<name>A0A9X2MQW9_9BACL</name>
<organism evidence="1 2">
    <name type="scientific">Paenibacillus soyae</name>
    <dbReference type="NCBI Taxonomy" id="2969249"/>
    <lineage>
        <taxon>Bacteria</taxon>
        <taxon>Bacillati</taxon>
        <taxon>Bacillota</taxon>
        <taxon>Bacilli</taxon>
        <taxon>Bacillales</taxon>
        <taxon>Paenibacillaceae</taxon>
        <taxon>Paenibacillus</taxon>
    </lineage>
</organism>
<dbReference type="Proteomes" id="UP001141950">
    <property type="component" value="Unassembled WGS sequence"/>
</dbReference>
<dbReference type="EMBL" id="JANIPJ010000010">
    <property type="protein sequence ID" value="MCR2805226.1"/>
    <property type="molecule type" value="Genomic_DNA"/>
</dbReference>
<sequence length="124" mass="14289">MLIVRKSRKDGGYIVVSGHSHLDYLKKHTKKSTVACLVDESKLSSKVSSFLYYFRKPKLPSYVPYIKPERLIGSSGAIIQRFLRQDPRFKTLSRSQKIKVLRIGLQYKKTTIASMRAKVDELLK</sequence>
<dbReference type="RefSeq" id="WP_257447298.1">
    <property type="nucleotide sequence ID" value="NZ_JANIPJ010000010.1"/>
</dbReference>
<evidence type="ECO:0000313" key="2">
    <source>
        <dbReference type="Proteomes" id="UP001141950"/>
    </source>
</evidence>
<keyword evidence="2" id="KW-1185">Reference proteome</keyword>
<dbReference type="AlphaFoldDB" id="A0A9X2MQW9"/>
<reference evidence="1" key="1">
    <citation type="submission" date="2022-08" db="EMBL/GenBank/DDBJ databases">
        <title>The genomic sequence of strain Paenibacillus sp. SCIV0701.</title>
        <authorList>
            <person name="Zhao H."/>
        </authorList>
    </citation>
    <scope>NUCLEOTIDE SEQUENCE</scope>
    <source>
        <strain evidence="1">SCIV0701</strain>
    </source>
</reference>
<comment type="caution">
    <text evidence="1">The sequence shown here is derived from an EMBL/GenBank/DDBJ whole genome shotgun (WGS) entry which is preliminary data.</text>
</comment>